<evidence type="ECO:0000256" key="2">
    <source>
        <dbReference type="SAM" id="SignalP"/>
    </source>
</evidence>
<dbReference type="Pfam" id="PF05239">
    <property type="entry name" value="PRC"/>
    <property type="match status" value="1"/>
</dbReference>
<proteinExistence type="predicted"/>
<evidence type="ECO:0000313" key="4">
    <source>
        <dbReference type="EMBL" id="MBE9635767.1"/>
    </source>
</evidence>
<dbReference type="PANTHER" id="PTHR36505">
    <property type="entry name" value="BLR1072 PROTEIN"/>
    <property type="match status" value="1"/>
</dbReference>
<feature type="region of interest" description="Disordered" evidence="1">
    <location>
        <begin position="18"/>
        <end position="87"/>
    </location>
</feature>
<gene>
    <name evidence="4" type="ORF">IQ782_02825</name>
</gene>
<reference evidence="4 5" key="1">
    <citation type="journal article" date="2021" name="Int. J. Syst. Evol. Microbiol.">
        <title>Salipiger mangrovisoli sp. nov., isolated from mangrove soil and the proposal for the reclassification of Paraphaeobacter pallidus as Salipiger pallidus comb. nov.</title>
        <authorList>
            <person name="Du J."/>
            <person name="Liu Y."/>
            <person name="Pei T."/>
            <person name="Deng M.R."/>
            <person name="Zhu H."/>
        </authorList>
    </citation>
    <scope>NUCLEOTIDE SEQUENCE [LARGE SCALE GENOMIC DNA]</scope>
    <source>
        <strain evidence="4 5">6D45A</strain>
    </source>
</reference>
<feature type="compositionally biased region" description="Low complexity" evidence="1">
    <location>
        <begin position="49"/>
        <end position="87"/>
    </location>
</feature>
<dbReference type="PANTHER" id="PTHR36505:SF1">
    <property type="entry name" value="BLR1072 PROTEIN"/>
    <property type="match status" value="1"/>
</dbReference>
<feature type="chain" id="PRO_5045204175" evidence="2">
    <location>
        <begin position="22"/>
        <end position="235"/>
    </location>
</feature>
<dbReference type="InterPro" id="IPR027275">
    <property type="entry name" value="PRC-brl_dom"/>
</dbReference>
<feature type="region of interest" description="Disordered" evidence="1">
    <location>
        <begin position="188"/>
        <end position="235"/>
    </location>
</feature>
<dbReference type="Proteomes" id="UP000607796">
    <property type="component" value="Unassembled WGS sequence"/>
</dbReference>
<evidence type="ECO:0000256" key="1">
    <source>
        <dbReference type="SAM" id="MobiDB-lite"/>
    </source>
</evidence>
<dbReference type="Gene3D" id="2.30.30.240">
    <property type="entry name" value="PRC-barrel domain"/>
    <property type="match status" value="1"/>
</dbReference>
<feature type="domain" description="PRC-barrel" evidence="3">
    <location>
        <begin position="123"/>
        <end position="183"/>
    </location>
</feature>
<dbReference type="InterPro" id="IPR011033">
    <property type="entry name" value="PRC_barrel-like_sf"/>
</dbReference>
<organism evidence="4 5">
    <name type="scientific">Salipiger mangrovisoli</name>
    <dbReference type="NCBI Taxonomy" id="2865933"/>
    <lineage>
        <taxon>Bacteria</taxon>
        <taxon>Pseudomonadati</taxon>
        <taxon>Pseudomonadota</taxon>
        <taxon>Alphaproteobacteria</taxon>
        <taxon>Rhodobacterales</taxon>
        <taxon>Roseobacteraceae</taxon>
        <taxon>Salipiger</taxon>
    </lineage>
</organism>
<evidence type="ECO:0000313" key="5">
    <source>
        <dbReference type="Proteomes" id="UP000607796"/>
    </source>
</evidence>
<accession>A0ABR9WWZ1</accession>
<name>A0ABR9WWZ1_9RHOB</name>
<evidence type="ECO:0000259" key="3">
    <source>
        <dbReference type="Pfam" id="PF05239"/>
    </source>
</evidence>
<dbReference type="SUPFAM" id="SSF50346">
    <property type="entry name" value="PRC-barrel domain"/>
    <property type="match status" value="1"/>
</dbReference>
<feature type="signal peptide" evidence="2">
    <location>
        <begin position="1"/>
        <end position="21"/>
    </location>
</feature>
<keyword evidence="2" id="KW-0732">Signal</keyword>
<keyword evidence="5" id="KW-1185">Reference proteome</keyword>
<sequence length="235" mass="23994">MKKYLYISVIALPFAAGPLWAQDTTLTPTDEAPAEQMESEAPDSGADMSTDSTAAPAAEAPAEAPSADAPAAAPSADAPTDQTDGTATMDEATDEAAAPVATSDAVVSQQDSAEMLGDWLLSTSVTSPDGETIGSIKDFIITEDGQITAVVLGVGGFLGMGEKDIAVDYSELDIQYDGDAIQLAMTREEADAAPEYQYRDKQTPPPATGDAMGATGTEMNNGTEGTGMGTAAPTE</sequence>
<dbReference type="EMBL" id="JADFFK010000001">
    <property type="protein sequence ID" value="MBE9635767.1"/>
    <property type="molecule type" value="Genomic_DNA"/>
</dbReference>
<dbReference type="RefSeq" id="WP_194133071.1">
    <property type="nucleotide sequence ID" value="NZ_JADFFK010000001.1"/>
</dbReference>
<comment type="caution">
    <text evidence="4">The sequence shown here is derived from an EMBL/GenBank/DDBJ whole genome shotgun (WGS) entry which is preliminary data.</text>
</comment>
<feature type="compositionally biased region" description="Low complexity" evidence="1">
    <location>
        <begin position="212"/>
        <end position="235"/>
    </location>
</feature>
<protein>
    <submittedName>
        <fullName evidence="4">PRC-barrel domain-containing protein</fullName>
    </submittedName>
</protein>